<feature type="domain" description="PAS" evidence="1">
    <location>
        <begin position="422"/>
        <end position="475"/>
    </location>
</feature>
<evidence type="ECO:0000259" key="1">
    <source>
        <dbReference type="PROSITE" id="PS50112"/>
    </source>
</evidence>
<dbReference type="NCBIfam" id="TIGR00229">
    <property type="entry name" value="sensory_box"/>
    <property type="match status" value="3"/>
</dbReference>
<dbReference type="EMBL" id="FNCG01000018">
    <property type="protein sequence ID" value="SDI27893.1"/>
    <property type="molecule type" value="Genomic_DNA"/>
</dbReference>
<dbReference type="PANTHER" id="PTHR44757:SF2">
    <property type="entry name" value="BIOFILM ARCHITECTURE MAINTENANCE PROTEIN MBAA"/>
    <property type="match status" value="1"/>
</dbReference>
<dbReference type="STRING" id="551996.SAMN05192573_11847"/>
<sequence length="609" mass="70114">MSKRNDASLQKITAAGGSYVEKTKGQVKTKKHDLQYRVLFDKSPLPMLIYELSSYRILDVNEMAVLHYGYSKAEFLNMTIHDYRPQKDVEEVNKILNGLIDKNRAYQFGVYEHLKKNNTTINVEVSGYAITYDDKECMMVVFNDITEKEISLKKIKDNEQKLLDSQQQLSLIYNNVKDVIFVISIEADGKFKFLSVNQAFTDITGIQESDVIGKYIDYIIPEPSLTLAVSKYKQAISSKEKITWTETTPYPTGTKIGEVTVTPIFDQYNNCVQLVGSVHDITELKKEERQLRLLESVITNTNDSVIIMEAEPFDEQGPRIIYVNNAFTKMTGYTAAEVLGKSPRILQGPSSDWAELARLNEAIRNWLSCEITIINYKKSGEQFWINTSITPIANEKGRFTHWIAIERDVTEQKLAEQKLNSSYKERNEILESIGDGFFAMDKNWVVNYWNKRAEIILEKPREEVIGRDLRDIYPDIPGRATYEHYKKAFKEKTVQSFETLSPAVNRWFDVMVYPSENGLSVYFKDITERLLHSKAIEQQNEKLRTVAWMQSHLTRPHVANLLGLMNVLKNEELTEAEKGEVLNHLLTAVNKLDAIILEIVENAEEIKYK</sequence>
<evidence type="ECO:0000313" key="3">
    <source>
        <dbReference type="EMBL" id="SDI27893.1"/>
    </source>
</evidence>
<feature type="domain" description="PAS" evidence="1">
    <location>
        <begin position="165"/>
        <end position="239"/>
    </location>
</feature>
<name>A0A1G8J9Z8_9SPHI</name>
<dbReference type="Gene3D" id="3.30.450.20">
    <property type="entry name" value="PAS domain"/>
    <property type="match status" value="4"/>
</dbReference>
<feature type="domain" description="PAC" evidence="2">
    <location>
        <begin position="367"/>
        <end position="421"/>
    </location>
</feature>
<dbReference type="AlphaFoldDB" id="A0A1G8J9Z8"/>
<dbReference type="GO" id="GO:0006355">
    <property type="term" value="P:regulation of DNA-templated transcription"/>
    <property type="evidence" value="ECO:0007669"/>
    <property type="project" value="InterPro"/>
</dbReference>
<dbReference type="PANTHER" id="PTHR44757">
    <property type="entry name" value="DIGUANYLATE CYCLASE DGCP"/>
    <property type="match status" value="1"/>
</dbReference>
<dbReference type="InterPro" id="IPR035965">
    <property type="entry name" value="PAS-like_dom_sf"/>
</dbReference>
<dbReference type="InterPro" id="IPR000700">
    <property type="entry name" value="PAS-assoc_C"/>
</dbReference>
<dbReference type="Proteomes" id="UP000199705">
    <property type="component" value="Unassembled WGS sequence"/>
</dbReference>
<dbReference type="InterPro" id="IPR001610">
    <property type="entry name" value="PAC"/>
</dbReference>
<organism evidence="3 4">
    <name type="scientific">Mucilaginibacter gossypii</name>
    <dbReference type="NCBI Taxonomy" id="551996"/>
    <lineage>
        <taxon>Bacteria</taxon>
        <taxon>Pseudomonadati</taxon>
        <taxon>Bacteroidota</taxon>
        <taxon>Sphingobacteriia</taxon>
        <taxon>Sphingobacteriales</taxon>
        <taxon>Sphingobacteriaceae</taxon>
        <taxon>Mucilaginibacter</taxon>
    </lineage>
</organism>
<dbReference type="InterPro" id="IPR052155">
    <property type="entry name" value="Biofilm_reg_signaling"/>
</dbReference>
<feature type="domain" description="PAS" evidence="1">
    <location>
        <begin position="290"/>
        <end position="342"/>
    </location>
</feature>
<dbReference type="InterPro" id="IPR000014">
    <property type="entry name" value="PAS"/>
</dbReference>
<dbReference type="PROSITE" id="PS50113">
    <property type="entry name" value="PAC"/>
    <property type="match status" value="1"/>
</dbReference>
<gene>
    <name evidence="3" type="ORF">SAMN05192573_11847</name>
</gene>
<dbReference type="InterPro" id="IPR013767">
    <property type="entry name" value="PAS_fold"/>
</dbReference>
<protein>
    <submittedName>
        <fullName evidence="3">PAS domain S-box-containing protein</fullName>
    </submittedName>
</protein>
<dbReference type="RefSeq" id="WP_091174265.1">
    <property type="nucleotide sequence ID" value="NZ_FNCG01000018.1"/>
</dbReference>
<dbReference type="Pfam" id="PF13426">
    <property type="entry name" value="PAS_9"/>
    <property type="match status" value="3"/>
</dbReference>
<dbReference type="SMART" id="SM00091">
    <property type="entry name" value="PAS"/>
    <property type="match status" value="4"/>
</dbReference>
<dbReference type="SUPFAM" id="SSF55785">
    <property type="entry name" value="PYP-like sensor domain (PAS domain)"/>
    <property type="match status" value="4"/>
</dbReference>
<accession>A0A1G8J9Z8</accession>
<feature type="domain" description="PAS" evidence="1">
    <location>
        <begin position="32"/>
        <end position="103"/>
    </location>
</feature>
<proteinExistence type="predicted"/>
<evidence type="ECO:0000313" key="4">
    <source>
        <dbReference type="Proteomes" id="UP000199705"/>
    </source>
</evidence>
<dbReference type="CDD" id="cd00130">
    <property type="entry name" value="PAS"/>
    <property type="match status" value="4"/>
</dbReference>
<evidence type="ECO:0000259" key="2">
    <source>
        <dbReference type="PROSITE" id="PS50113"/>
    </source>
</evidence>
<dbReference type="PROSITE" id="PS50112">
    <property type="entry name" value="PAS"/>
    <property type="match status" value="4"/>
</dbReference>
<dbReference type="SMART" id="SM00086">
    <property type="entry name" value="PAC"/>
    <property type="match status" value="3"/>
</dbReference>
<reference evidence="4" key="1">
    <citation type="submission" date="2016-10" db="EMBL/GenBank/DDBJ databases">
        <authorList>
            <person name="Varghese N."/>
            <person name="Submissions S."/>
        </authorList>
    </citation>
    <scope>NUCLEOTIDE SEQUENCE [LARGE SCALE GENOMIC DNA]</scope>
    <source>
        <strain evidence="4">Gh-67</strain>
    </source>
</reference>
<keyword evidence="4" id="KW-1185">Reference proteome</keyword>
<dbReference type="Pfam" id="PF00989">
    <property type="entry name" value="PAS"/>
    <property type="match status" value="1"/>
</dbReference>